<organism evidence="1">
    <name type="scientific">marine sediment metagenome</name>
    <dbReference type="NCBI Taxonomy" id="412755"/>
    <lineage>
        <taxon>unclassified sequences</taxon>
        <taxon>metagenomes</taxon>
        <taxon>ecological metagenomes</taxon>
    </lineage>
</organism>
<evidence type="ECO:0000313" key="1">
    <source>
        <dbReference type="EMBL" id="KKN84401.1"/>
    </source>
</evidence>
<accession>A0A0F9WEV6</accession>
<sequence length="58" mass="6553">MNTIFFPQSSGKARCGCQIITQTSGGTLVDLCLEHNIGSVIWTYIEHKVIRREDEREA</sequence>
<reference evidence="1" key="1">
    <citation type="journal article" date="2015" name="Nature">
        <title>Complex archaea that bridge the gap between prokaryotes and eukaryotes.</title>
        <authorList>
            <person name="Spang A."/>
            <person name="Saw J.H."/>
            <person name="Jorgensen S.L."/>
            <person name="Zaremba-Niedzwiedzka K."/>
            <person name="Martijn J."/>
            <person name="Lind A.E."/>
            <person name="van Eijk R."/>
            <person name="Schleper C."/>
            <person name="Guy L."/>
            <person name="Ettema T.J."/>
        </authorList>
    </citation>
    <scope>NUCLEOTIDE SEQUENCE</scope>
</reference>
<proteinExistence type="predicted"/>
<name>A0A0F9WEV6_9ZZZZ</name>
<gene>
    <name evidence="1" type="ORF">LCGC14_0288630</name>
</gene>
<protein>
    <submittedName>
        <fullName evidence="1">Uncharacterized protein</fullName>
    </submittedName>
</protein>
<comment type="caution">
    <text evidence="1">The sequence shown here is derived from an EMBL/GenBank/DDBJ whole genome shotgun (WGS) entry which is preliminary data.</text>
</comment>
<dbReference type="AlphaFoldDB" id="A0A0F9WEV6"/>
<dbReference type="EMBL" id="LAZR01000171">
    <property type="protein sequence ID" value="KKN84401.1"/>
    <property type="molecule type" value="Genomic_DNA"/>
</dbReference>